<sequence>MLRPAYTPCRPLRGARVHPYRGVADPAVMVLGGSARLMVSGFLAPASQNC</sequence>
<evidence type="ECO:0000313" key="2">
    <source>
        <dbReference type="Proteomes" id="UP000571817"/>
    </source>
</evidence>
<reference evidence="1 2" key="1">
    <citation type="submission" date="2020-07" db="EMBL/GenBank/DDBJ databases">
        <title>Sequencing the genomes of 1000 actinobacteria strains.</title>
        <authorList>
            <person name="Klenk H.-P."/>
        </authorList>
    </citation>
    <scope>NUCLEOTIDE SEQUENCE [LARGE SCALE GENOMIC DNA]</scope>
    <source>
        <strain evidence="1 2">DSM 29531</strain>
    </source>
</reference>
<accession>A0A853DLQ3</accession>
<keyword evidence="2" id="KW-1185">Reference proteome</keyword>
<comment type="caution">
    <text evidence="1">The sequence shown here is derived from an EMBL/GenBank/DDBJ whole genome shotgun (WGS) entry which is preliminary data.</text>
</comment>
<name>A0A853DLQ3_9MICO</name>
<dbReference type="Proteomes" id="UP000571817">
    <property type="component" value="Unassembled WGS sequence"/>
</dbReference>
<dbReference type="AlphaFoldDB" id="A0A853DLQ3"/>
<proteinExistence type="predicted"/>
<organism evidence="1 2">
    <name type="scientific">Allobranchiibius huperziae</name>
    <dbReference type="NCBI Taxonomy" id="1874116"/>
    <lineage>
        <taxon>Bacteria</taxon>
        <taxon>Bacillati</taxon>
        <taxon>Actinomycetota</taxon>
        <taxon>Actinomycetes</taxon>
        <taxon>Micrococcales</taxon>
        <taxon>Dermacoccaceae</taxon>
        <taxon>Allobranchiibius</taxon>
    </lineage>
</organism>
<gene>
    <name evidence="1" type="ORF">HNR15_002018</name>
</gene>
<evidence type="ECO:0000313" key="1">
    <source>
        <dbReference type="EMBL" id="NYJ75055.1"/>
    </source>
</evidence>
<dbReference type="EMBL" id="JACCFW010000001">
    <property type="protein sequence ID" value="NYJ75055.1"/>
    <property type="molecule type" value="Genomic_DNA"/>
</dbReference>
<protein>
    <submittedName>
        <fullName evidence="1">Uncharacterized protein</fullName>
    </submittedName>
</protein>